<organism evidence="3 4">
    <name type="scientific">Heracleum sosnowskyi</name>
    <dbReference type="NCBI Taxonomy" id="360622"/>
    <lineage>
        <taxon>Eukaryota</taxon>
        <taxon>Viridiplantae</taxon>
        <taxon>Streptophyta</taxon>
        <taxon>Embryophyta</taxon>
        <taxon>Tracheophyta</taxon>
        <taxon>Spermatophyta</taxon>
        <taxon>Magnoliopsida</taxon>
        <taxon>eudicotyledons</taxon>
        <taxon>Gunneridae</taxon>
        <taxon>Pentapetalae</taxon>
        <taxon>asterids</taxon>
        <taxon>campanulids</taxon>
        <taxon>Apiales</taxon>
        <taxon>Apiaceae</taxon>
        <taxon>Apioideae</taxon>
        <taxon>apioid superclade</taxon>
        <taxon>Tordylieae</taxon>
        <taxon>Tordyliinae</taxon>
        <taxon>Heracleum</taxon>
    </lineage>
</organism>
<protein>
    <recommendedName>
        <fullName evidence="2">Transposase-associated domain-containing protein</fullName>
    </recommendedName>
</protein>
<feature type="region of interest" description="Disordered" evidence="1">
    <location>
        <begin position="88"/>
        <end position="108"/>
    </location>
</feature>
<evidence type="ECO:0000313" key="4">
    <source>
        <dbReference type="Proteomes" id="UP001237642"/>
    </source>
</evidence>
<dbReference type="AlphaFoldDB" id="A0AAD8H998"/>
<reference evidence="3" key="1">
    <citation type="submission" date="2023-02" db="EMBL/GenBank/DDBJ databases">
        <title>Genome of toxic invasive species Heracleum sosnowskyi carries increased number of genes despite the absence of recent whole-genome duplications.</title>
        <authorList>
            <person name="Schelkunov M."/>
            <person name="Shtratnikova V."/>
            <person name="Makarenko M."/>
            <person name="Klepikova A."/>
            <person name="Omelchenko D."/>
            <person name="Novikova G."/>
            <person name="Obukhova E."/>
            <person name="Bogdanov V."/>
            <person name="Penin A."/>
            <person name="Logacheva M."/>
        </authorList>
    </citation>
    <scope>NUCLEOTIDE SEQUENCE</scope>
    <source>
        <strain evidence="3">Hsosn_3</strain>
        <tissue evidence="3">Leaf</tissue>
    </source>
</reference>
<proteinExistence type="predicted"/>
<keyword evidence="4" id="KW-1185">Reference proteome</keyword>
<comment type="caution">
    <text evidence="3">The sequence shown here is derived from an EMBL/GenBank/DDBJ whole genome shotgun (WGS) entry which is preliminary data.</text>
</comment>
<evidence type="ECO:0000256" key="1">
    <source>
        <dbReference type="SAM" id="MobiDB-lite"/>
    </source>
</evidence>
<dbReference type="EMBL" id="JAUIZM010000010">
    <property type="protein sequence ID" value="KAK1361945.1"/>
    <property type="molecule type" value="Genomic_DNA"/>
</dbReference>
<evidence type="ECO:0000259" key="2">
    <source>
        <dbReference type="Pfam" id="PF13963"/>
    </source>
</evidence>
<dbReference type="InterPro" id="IPR029480">
    <property type="entry name" value="Transpos_assoc"/>
</dbReference>
<accession>A0AAD8H998</accession>
<evidence type="ECO:0000313" key="3">
    <source>
        <dbReference type="EMBL" id="KAK1361945.1"/>
    </source>
</evidence>
<dbReference type="Proteomes" id="UP001237642">
    <property type="component" value="Unassembled WGS sequence"/>
</dbReference>
<gene>
    <name evidence="3" type="ORF">POM88_046419</name>
</gene>
<reference evidence="3" key="2">
    <citation type="submission" date="2023-05" db="EMBL/GenBank/DDBJ databases">
        <authorList>
            <person name="Schelkunov M.I."/>
        </authorList>
    </citation>
    <scope>NUCLEOTIDE SEQUENCE</scope>
    <source>
        <strain evidence="3">Hsosn_3</strain>
        <tissue evidence="3">Leaf</tissue>
    </source>
</reference>
<dbReference type="Pfam" id="PF13963">
    <property type="entry name" value="Transpos_assoc"/>
    <property type="match status" value="1"/>
</dbReference>
<sequence length="171" mass="20368">MDRHTWMYEISRTTLEYVDGVKNFITCATKDMEKKHREEGKEKMILCPCRGCKNFKKHRSVDIVRGHLFRRGFKEGYVKWIWHGEGVQSSKTSGTKRGREEDNMTNNEEDDVDIDRLEEMIQDMEDHFMHQPDILNSLVDDSKNLLYPGCNDQFTRLSTTLRRRRYCVPWA</sequence>
<name>A0AAD8H998_9APIA</name>
<feature type="domain" description="Transposase-associated" evidence="2">
    <location>
        <begin position="5"/>
        <end position="85"/>
    </location>
</feature>